<gene>
    <name evidence="4" type="ORF">AAG747_17455</name>
</gene>
<dbReference type="AlphaFoldDB" id="A0AAW9S9R5"/>
<feature type="region of interest" description="Disordered" evidence="1">
    <location>
        <begin position="217"/>
        <end position="244"/>
    </location>
</feature>
<feature type="chain" id="PRO_5043600563" evidence="2">
    <location>
        <begin position="20"/>
        <end position="260"/>
    </location>
</feature>
<feature type="domain" description="PKD" evidence="3">
    <location>
        <begin position="52"/>
        <end position="107"/>
    </location>
</feature>
<dbReference type="InterPro" id="IPR000601">
    <property type="entry name" value="PKD_dom"/>
</dbReference>
<dbReference type="InterPro" id="IPR035986">
    <property type="entry name" value="PKD_dom_sf"/>
</dbReference>
<dbReference type="CDD" id="cd00146">
    <property type="entry name" value="PKD"/>
    <property type="match status" value="1"/>
</dbReference>
<dbReference type="PROSITE" id="PS50093">
    <property type="entry name" value="PKD"/>
    <property type="match status" value="1"/>
</dbReference>
<name>A0AAW9S9R5_9BACT</name>
<keyword evidence="2" id="KW-0732">Signal</keyword>
<dbReference type="Pfam" id="PF18911">
    <property type="entry name" value="PKD_4"/>
    <property type="match status" value="1"/>
</dbReference>
<evidence type="ECO:0000313" key="5">
    <source>
        <dbReference type="Proteomes" id="UP001403385"/>
    </source>
</evidence>
<evidence type="ECO:0000259" key="3">
    <source>
        <dbReference type="PROSITE" id="PS50093"/>
    </source>
</evidence>
<dbReference type="RefSeq" id="WP_346822493.1">
    <property type="nucleotide sequence ID" value="NZ_JBDKWZ010000010.1"/>
</dbReference>
<reference evidence="4 5" key="1">
    <citation type="submission" date="2024-04" db="EMBL/GenBank/DDBJ databases">
        <title>Novel genus in family Flammeovirgaceae.</title>
        <authorList>
            <person name="Nguyen T.H."/>
            <person name="Vuong T.Q."/>
            <person name="Le H."/>
            <person name="Kim S.-G."/>
        </authorList>
    </citation>
    <scope>NUCLEOTIDE SEQUENCE [LARGE SCALE GENOMIC DNA]</scope>
    <source>
        <strain evidence="4 5">JCM 23209</strain>
    </source>
</reference>
<protein>
    <submittedName>
        <fullName evidence="4">PKD domain-containing protein</fullName>
    </submittedName>
</protein>
<keyword evidence="5" id="KW-1185">Reference proteome</keyword>
<dbReference type="SMART" id="SM00089">
    <property type="entry name" value="PKD"/>
    <property type="match status" value="1"/>
</dbReference>
<dbReference type="Gene3D" id="2.60.40.10">
    <property type="entry name" value="Immunoglobulins"/>
    <property type="match status" value="1"/>
</dbReference>
<dbReference type="PROSITE" id="PS51257">
    <property type="entry name" value="PROKAR_LIPOPROTEIN"/>
    <property type="match status" value="1"/>
</dbReference>
<evidence type="ECO:0000256" key="1">
    <source>
        <dbReference type="SAM" id="MobiDB-lite"/>
    </source>
</evidence>
<dbReference type="EMBL" id="JBDKWZ010000010">
    <property type="protein sequence ID" value="MEN7549714.1"/>
    <property type="molecule type" value="Genomic_DNA"/>
</dbReference>
<evidence type="ECO:0000256" key="2">
    <source>
        <dbReference type="SAM" id="SignalP"/>
    </source>
</evidence>
<sequence>MRSIYSLLFIISLFVVALACKSDDSDPLPAPTAEFTMDKRFAELNELVSFTNNSANAVSYNWAFGDGTSSTQKDPSKSYNVLGKHIVELTATTEDNQMDSFSDTVTVGNRTLQIIFVGRINWLNPETSNPWDDDGTGPDLVIGFTRSALFPSFETLALVAENASQDDIANLTVGVQFDEDGLTLRDENYIIALFEYDEDKPEEEQLELMSLNELNPIDASAFDPDSGDPGKNPETGEGFFVSGASSENDSTLNYFLFNIR</sequence>
<feature type="signal peptide" evidence="2">
    <location>
        <begin position="1"/>
        <end position="19"/>
    </location>
</feature>
<dbReference type="InterPro" id="IPR022409">
    <property type="entry name" value="PKD/Chitinase_dom"/>
</dbReference>
<dbReference type="InterPro" id="IPR013783">
    <property type="entry name" value="Ig-like_fold"/>
</dbReference>
<comment type="caution">
    <text evidence="4">The sequence shown here is derived from an EMBL/GenBank/DDBJ whole genome shotgun (WGS) entry which is preliminary data.</text>
</comment>
<dbReference type="SUPFAM" id="SSF49299">
    <property type="entry name" value="PKD domain"/>
    <property type="match status" value="1"/>
</dbReference>
<dbReference type="Proteomes" id="UP001403385">
    <property type="component" value="Unassembled WGS sequence"/>
</dbReference>
<accession>A0AAW9S9R5</accession>
<proteinExistence type="predicted"/>
<evidence type="ECO:0000313" key="4">
    <source>
        <dbReference type="EMBL" id="MEN7549714.1"/>
    </source>
</evidence>
<organism evidence="4 5">
    <name type="scientific">Rapidithrix thailandica</name>
    <dbReference type="NCBI Taxonomy" id="413964"/>
    <lineage>
        <taxon>Bacteria</taxon>
        <taxon>Pseudomonadati</taxon>
        <taxon>Bacteroidota</taxon>
        <taxon>Cytophagia</taxon>
        <taxon>Cytophagales</taxon>
        <taxon>Flammeovirgaceae</taxon>
        <taxon>Rapidithrix</taxon>
    </lineage>
</organism>